<dbReference type="OrthoDB" id="19183at2"/>
<protein>
    <submittedName>
        <fullName evidence="2">Uncharacterized protein</fullName>
    </submittedName>
</protein>
<sequence length="294" mass="33379">MSVSFFTPLGFSQQCLGEIAQAGQTVFLERLAGYLDMLFIQRSDGLKIKALGHNKRLLAERVKKVDSLVSLYLKVLLVLLIVPIIIALVLKIIVRLCLCIKYSGGIQEVQEVVVPIVEETDVVGEATVFPSRLLSREKIVEKFVTLPKLSEVQRDLLIKSIELLYSRGCATPKDYADRGILVRYMHTYTSPIIFELIGIPGITCTYCPDYLREENRGRNIVRSSDRAIFVCEERRDLTSKFLESRSITMDTTQEEVEELLKEKRKSEPLLGIFRVETFFIKGQPVGVLLAKKFD</sequence>
<gene>
    <name evidence="2" type="ordered locus">CF0431</name>
</gene>
<feature type="transmembrane region" description="Helical" evidence="1">
    <location>
        <begin position="71"/>
        <end position="94"/>
    </location>
</feature>
<evidence type="ECO:0000313" key="2">
    <source>
        <dbReference type="EMBL" id="BAE81203.1"/>
    </source>
</evidence>
<keyword evidence="1" id="KW-0472">Membrane</keyword>
<dbReference type="RefSeq" id="WP_011457983.1">
    <property type="nucleotide sequence ID" value="NC_007899.1"/>
</dbReference>
<reference evidence="2 3" key="1">
    <citation type="journal article" date="2006" name="DNA Res.">
        <title>Genome sequence of the cat pathogen, Chlamydophila felis.</title>
        <authorList>
            <person name="Azuma Y."/>
            <person name="Hirakawa H."/>
            <person name="Yamashita A."/>
            <person name="Cai Y."/>
            <person name="Rahman M.A."/>
            <person name="Suzuki H."/>
            <person name="Mitaku S."/>
            <person name="Toh H."/>
            <person name="Goto S."/>
            <person name="Murakami T."/>
            <person name="Sugi K."/>
            <person name="Hayashi H."/>
            <person name="Fukushi H."/>
            <person name="Hattori M."/>
            <person name="Kuhara S."/>
            <person name="Shirai M."/>
        </authorList>
    </citation>
    <scope>NUCLEOTIDE SEQUENCE [LARGE SCALE GENOMIC DNA]</scope>
    <source>
        <strain evidence="2 3">Fe/C-56</strain>
    </source>
</reference>
<accession>Q254T5</accession>
<evidence type="ECO:0000313" key="3">
    <source>
        <dbReference type="Proteomes" id="UP000001260"/>
    </source>
</evidence>
<organism evidence="2 3">
    <name type="scientific">Chlamydia felis (strain Fe/C-56)</name>
    <name type="common">Chlamydophila felis</name>
    <dbReference type="NCBI Taxonomy" id="264202"/>
    <lineage>
        <taxon>Bacteria</taxon>
        <taxon>Pseudomonadati</taxon>
        <taxon>Chlamydiota</taxon>
        <taxon>Chlamydiia</taxon>
        <taxon>Chlamydiales</taxon>
        <taxon>Chlamydiaceae</taxon>
        <taxon>Chlamydia/Chlamydophila group</taxon>
        <taxon>Chlamydia</taxon>
    </lineage>
</organism>
<dbReference type="HOGENOM" id="CLU_881934_0_0_0"/>
<dbReference type="Proteomes" id="UP000001260">
    <property type="component" value="Chromosome"/>
</dbReference>
<name>Q254T5_CHLFF</name>
<evidence type="ECO:0000256" key="1">
    <source>
        <dbReference type="SAM" id="Phobius"/>
    </source>
</evidence>
<keyword evidence="1" id="KW-1133">Transmembrane helix</keyword>
<dbReference type="KEGG" id="cfe:BAE81203.1"/>
<dbReference type="AlphaFoldDB" id="Q254T5"/>
<dbReference type="STRING" id="264202.gene:10544252"/>
<keyword evidence="1" id="KW-0812">Transmembrane</keyword>
<proteinExistence type="predicted"/>
<keyword evidence="3" id="KW-1185">Reference proteome</keyword>
<dbReference type="EMBL" id="AP006861">
    <property type="protein sequence ID" value="BAE81203.1"/>
    <property type="molecule type" value="Genomic_DNA"/>
</dbReference>